<dbReference type="EMBL" id="RCMG01000412">
    <property type="protein sequence ID" value="KAG2854712.1"/>
    <property type="molecule type" value="Genomic_DNA"/>
</dbReference>
<accession>A0A8T1FR88</accession>
<evidence type="ECO:0000313" key="6">
    <source>
        <dbReference type="EMBL" id="KAG3217875.1"/>
    </source>
</evidence>
<reference evidence="5" key="1">
    <citation type="submission" date="2018-10" db="EMBL/GenBank/DDBJ databases">
        <title>Effector identification in a new, highly contiguous assembly of the strawberry crown rot pathogen Phytophthora cactorum.</title>
        <authorList>
            <person name="Armitage A.D."/>
            <person name="Nellist C.F."/>
            <person name="Bates H."/>
            <person name="Vickerstaff R.J."/>
            <person name="Harrison R.J."/>
        </authorList>
    </citation>
    <scope>NUCLEOTIDE SEQUENCE</scope>
    <source>
        <strain evidence="2">15-7</strain>
        <strain evidence="3">4032</strain>
        <strain evidence="4">4040</strain>
        <strain evidence="5">P415</strain>
        <strain evidence="6">P421</strain>
    </source>
</reference>
<dbReference type="Proteomes" id="UP000735874">
    <property type="component" value="Unassembled WGS sequence"/>
</dbReference>
<gene>
    <name evidence="2" type="ORF">PC113_g13059</name>
    <name evidence="3" type="ORF">PC115_g7438</name>
    <name evidence="4" type="ORF">PC117_g13034</name>
    <name evidence="5" type="ORF">PC118_g12397</name>
    <name evidence="6" type="ORF">PC129_g11323</name>
</gene>
<feature type="region of interest" description="Disordered" evidence="1">
    <location>
        <begin position="1"/>
        <end position="39"/>
    </location>
</feature>
<comment type="caution">
    <text evidence="5">The sequence shown here is derived from an EMBL/GenBank/DDBJ whole genome shotgun (WGS) entry which is preliminary data.</text>
</comment>
<dbReference type="EMBL" id="RCMK01000373">
    <property type="protein sequence ID" value="KAG2932883.1"/>
    <property type="molecule type" value="Genomic_DNA"/>
</dbReference>
<evidence type="ECO:0000313" key="3">
    <source>
        <dbReference type="EMBL" id="KAG2927669.1"/>
    </source>
</evidence>
<organism evidence="5 7">
    <name type="scientific">Phytophthora cactorum</name>
    <dbReference type="NCBI Taxonomy" id="29920"/>
    <lineage>
        <taxon>Eukaryota</taxon>
        <taxon>Sar</taxon>
        <taxon>Stramenopiles</taxon>
        <taxon>Oomycota</taxon>
        <taxon>Peronosporomycetes</taxon>
        <taxon>Peronosporales</taxon>
        <taxon>Peronosporaceae</taxon>
        <taxon>Phytophthora</taxon>
    </lineage>
</organism>
<dbReference type="Proteomes" id="UP000697107">
    <property type="component" value="Unassembled WGS sequence"/>
</dbReference>
<dbReference type="EMBL" id="RCML01000397">
    <property type="protein sequence ID" value="KAG2978243.1"/>
    <property type="molecule type" value="Genomic_DNA"/>
</dbReference>
<dbReference type="VEuPathDB" id="FungiDB:PC110_g9610"/>
<feature type="compositionally biased region" description="Low complexity" evidence="1">
    <location>
        <begin position="1"/>
        <end position="19"/>
    </location>
</feature>
<dbReference type="EMBL" id="RCMI01000180">
    <property type="protein sequence ID" value="KAG2927669.1"/>
    <property type="molecule type" value="Genomic_DNA"/>
</dbReference>
<dbReference type="Proteomes" id="UP000736787">
    <property type="component" value="Unassembled WGS sequence"/>
</dbReference>
<dbReference type="EMBL" id="RCMV01000395">
    <property type="protein sequence ID" value="KAG3217875.1"/>
    <property type="molecule type" value="Genomic_DNA"/>
</dbReference>
<dbReference type="Proteomes" id="UP000760860">
    <property type="component" value="Unassembled WGS sequence"/>
</dbReference>
<dbReference type="Proteomes" id="UP000774804">
    <property type="component" value="Unassembled WGS sequence"/>
</dbReference>
<evidence type="ECO:0000313" key="7">
    <source>
        <dbReference type="Proteomes" id="UP000697107"/>
    </source>
</evidence>
<evidence type="ECO:0000313" key="5">
    <source>
        <dbReference type="EMBL" id="KAG2978243.1"/>
    </source>
</evidence>
<dbReference type="AlphaFoldDB" id="A0A8T1FR88"/>
<sequence>MALGARSTAAASHPAASTSHIKRKRENEASTQRHVAQKLHQCADVNDSFSRLERSLKLQWQRYKTQKSRADELSRIRVAVAQMTHFQTLFGAEMDGENVEISQVTSLGKRTDKLLVKLSNRKKPVARRTQKVVKRLPHLMKRATSIVAERRRLIKEQQELPARHQWVPMILWKLYDSVADATGKEEEKKPLKTAMHKVMKTLKETNPFFYLQVLYQPPPEHLDERWEITASERLTAITASMAPHFIALSKRSAALRNKRDAFVRIRYGWNQLRVTLSFARRAARHFHFLVLHLYSVAMRCDAPNVNAAIISEKAMSGILSDDVELRAQLRLNRDSATSEDHLLKESYEWTPELLVYLDEWRWCRDSGRVLFGFDRREQYQDFLPQFSFEDQSRRQSRRIPRFDVLAEIGYELRGVDRAWRASRLGTSGFESMRIEDIGALERKIKDSLGVVVDLVYKMMLARWMDRRKRSTEWWTSLELCEGQEVDSDPDVVELPDEFIADYAEDSQDEIPQTTASKIVERNEDVQDATDAESVEPKEIRRMRTHVPVQSGFRRPTIVNLRGVAQVSKAKSLGQTERIAKVQAAMVGLCDRLKWSKSSLESARPEVGEFIRDDWRVTCLASHVCKLTDQAVAFTEQVEMYDAATVKKPRLRLNEEDSASVQKSNDRIASHLESEDPITKELLESLQSAKRNVAEVLSPYDGQHSTEWRDAILSTGLATVELLRMIAQDEAAHEVLVGCENGGD</sequence>
<evidence type="ECO:0000256" key="1">
    <source>
        <dbReference type="SAM" id="MobiDB-lite"/>
    </source>
</evidence>
<proteinExistence type="predicted"/>
<name>A0A8T1FR88_9STRA</name>
<evidence type="ECO:0000313" key="2">
    <source>
        <dbReference type="EMBL" id="KAG2854712.1"/>
    </source>
</evidence>
<evidence type="ECO:0000313" key="4">
    <source>
        <dbReference type="EMBL" id="KAG2932883.1"/>
    </source>
</evidence>
<protein>
    <submittedName>
        <fullName evidence="5">Uncharacterized protein</fullName>
    </submittedName>
</protein>